<dbReference type="PANTHER" id="PTHR39560">
    <property type="entry name" value="PROTEIN ADENYLYLTRANSFERASE FIC-RELATED"/>
    <property type="match status" value="1"/>
</dbReference>
<evidence type="ECO:0000256" key="6">
    <source>
        <dbReference type="ARBA" id="ARBA00047939"/>
    </source>
</evidence>
<dbReference type="InterPro" id="IPR003812">
    <property type="entry name" value="Fido"/>
</dbReference>
<feature type="domain" description="Fido" evidence="9">
    <location>
        <begin position="55"/>
        <end position="197"/>
    </location>
</feature>
<evidence type="ECO:0000256" key="3">
    <source>
        <dbReference type="ARBA" id="ARBA00022741"/>
    </source>
</evidence>
<organism evidence="10 11">
    <name type="scientific">Williamsia sterculiae</name>
    <dbReference type="NCBI Taxonomy" id="1344003"/>
    <lineage>
        <taxon>Bacteria</taxon>
        <taxon>Bacillati</taxon>
        <taxon>Actinomycetota</taxon>
        <taxon>Actinomycetes</taxon>
        <taxon>Mycobacteriales</taxon>
        <taxon>Nocardiaceae</taxon>
        <taxon>Williamsia</taxon>
    </lineage>
</organism>
<evidence type="ECO:0000256" key="4">
    <source>
        <dbReference type="ARBA" id="ARBA00022840"/>
    </source>
</evidence>
<evidence type="ECO:0000259" key="9">
    <source>
        <dbReference type="PROSITE" id="PS51459"/>
    </source>
</evidence>
<protein>
    <recommendedName>
        <fullName evidence="5">protein adenylyltransferase</fullName>
        <ecNumber evidence="5">2.7.7.108</ecNumber>
    </recommendedName>
</protein>
<dbReference type="Proteomes" id="UP000186218">
    <property type="component" value="Unassembled WGS sequence"/>
</dbReference>
<dbReference type="GO" id="GO:0070733">
    <property type="term" value="F:AMPylase activity"/>
    <property type="evidence" value="ECO:0007669"/>
    <property type="project" value="UniProtKB-EC"/>
</dbReference>
<dbReference type="Gene3D" id="1.10.3290.10">
    <property type="entry name" value="Fido-like domain"/>
    <property type="match status" value="1"/>
</dbReference>
<evidence type="ECO:0000313" key="10">
    <source>
        <dbReference type="EMBL" id="SIS23159.1"/>
    </source>
</evidence>
<evidence type="ECO:0000256" key="2">
    <source>
        <dbReference type="ARBA" id="ARBA00022695"/>
    </source>
</evidence>
<feature type="compositionally biased region" description="Basic and acidic residues" evidence="8">
    <location>
        <begin position="243"/>
        <end position="259"/>
    </location>
</feature>
<dbReference type="GO" id="GO:0051302">
    <property type="term" value="P:regulation of cell division"/>
    <property type="evidence" value="ECO:0007669"/>
    <property type="project" value="TreeGrafter"/>
</dbReference>
<dbReference type="EMBL" id="FTNT01000016">
    <property type="protein sequence ID" value="SIS23159.1"/>
    <property type="molecule type" value="Genomic_DNA"/>
</dbReference>
<proteinExistence type="predicted"/>
<accession>A0A1N7HE68</accession>
<evidence type="ECO:0000313" key="11">
    <source>
        <dbReference type="Proteomes" id="UP000186218"/>
    </source>
</evidence>
<dbReference type="SUPFAM" id="SSF140931">
    <property type="entry name" value="Fic-like"/>
    <property type="match status" value="1"/>
</dbReference>
<dbReference type="STRING" id="1344003.SAMN05445060_4067"/>
<keyword evidence="2" id="KW-0548">Nucleotidyltransferase</keyword>
<gene>
    <name evidence="10" type="ORF">SAMN05445060_4067</name>
</gene>
<evidence type="ECO:0000256" key="1">
    <source>
        <dbReference type="ARBA" id="ARBA00022679"/>
    </source>
</evidence>
<dbReference type="AlphaFoldDB" id="A0A1N7HE68"/>
<keyword evidence="1" id="KW-0808">Transferase</keyword>
<comment type="catalytic activity">
    <reaction evidence="7">
        <text>L-tyrosyl-[protein] + ATP = O-(5'-adenylyl)-L-tyrosyl-[protein] + diphosphate</text>
        <dbReference type="Rhea" id="RHEA:54288"/>
        <dbReference type="Rhea" id="RHEA-COMP:10136"/>
        <dbReference type="Rhea" id="RHEA-COMP:13846"/>
        <dbReference type="ChEBI" id="CHEBI:30616"/>
        <dbReference type="ChEBI" id="CHEBI:33019"/>
        <dbReference type="ChEBI" id="CHEBI:46858"/>
        <dbReference type="ChEBI" id="CHEBI:83624"/>
        <dbReference type="EC" id="2.7.7.108"/>
    </reaction>
</comment>
<dbReference type="InterPro" id="IPR036597">
    <property type="entry name" value="Fido-like_dom_sf"/>
</dbReference>
<feature type="region of interest" description="Disordered" evidence="8">
    <location>
        <begin position="201"/>
        <end position="259"/>
    </location>
</feature>
<comment type="catalytic activity">
    <reaction evidence="6">
        <text>L-threonyl-[protein] + ATP = 3-O-(5'-adenylyl)-L-threonyl-[protein] + diphosphate</text>
        <dbReference type="Rhea" id="RHEA:54292"/>
        <dbReference type="Rhea" id="RHEA-COMP:11060"/>
        <dbReference type="Rhea" id="RHEA-COMP:13847"/>
        <dbReference type="ChEBI" id="CHEBI:30013"/>
        <dbReference type="ChEBI" id="CHEBI:30616"/>
        <dbReference type="ChEBI" id="CHEBI:33019"/>
        <dbReference type="ChEBI" id="CHEBI:138113"/>
        <dbReference type="EC" id="2.7.7.108"/>
    </reaction>
</comment>
<dbReference type="Pfam" id="PF02661">
    <property type="entry name" value="Fic"/>
    <property type="match status" value="1"/>
</dbReference>
<dbReference type="GO" id="GO:0005524">
    <property type="term" value="F:ATP binding"/>
    <property type="evidence" value="ECO:0007669"/>
    <property type="project" value="UniProtKB-KW"/>
</dbReference>
<dbReference type="EC" id="2.7.7.108" evidence="5"/>
<reference evidence="10 11" key="1">
    <citation type="submission" date="2017-01" db="EMBL/GenBank/DDBJ databases">
        <authorList>
            <person name="Mah S.A."/>
            <person name="Swanson W.J."/>
            <person name="Moy G.W."/>
            <person name="Vacquier V.D."/>
        </authorList>
    </citation>
    <scope>NUCLEOTIDE SEQUENCE [LARGE SCALE GENOMIC DNA]</scope>
    <source>
        <strain evidence="10 11">CPCC 203464</strain>
    </source>
</reference>
<feature type="compositionally biased region" description="Basic residues" evidence="8">
    <location>
        <begin position="216"/>
        <end position="225"/>
    </location>
</feature>
<keyword evidence="3" id="KW-0547">Nucleotide-binding</keyword>
<dbReference type="PROSITE" id="PS51459">
    <property type="entry name" value="FIDO"/>
    <property type="match status" value="1"/>
</dbReference>
<evidence type="ECO:0000256" key="5">
    <source>
        <dbReference type="ARBA" id="ARBA00034531"/>
    </source>
</evidence>
<evidence type="ECO:0000256" key="7">
    <source>
        <dbReference type="ARBA" id="ARBA00048696"/>
    </source>
</evidence>
<keyword evidence="11" id="KW-1185">Reference proteome</keyword>
<sequence>MAFDRWEDYFYPGTRVLRNLEGITDPDALRDYEYEISTDVDASIRRGEITVARTFDGDHLRALHRELFGELYEWAGQNRTVGLSKDGIEFASPQLIDTYLADAARIIDGVPWETVDRDTFAEQTARVYAHINQAHFAREGNGRAGKLFLHQLSERTPYRLDFARIPKQVWDQRSALSGPDRGAHTPDHTLLVPVFAHITIDRPASPDPEQESPARRAARIARRGYPRPVTDITRDSNAGPRPTRRDTPRPGRDRGDYER</sequence>
<evidence type="ECO:0000256" key="8">
    <source>
        <dbReference type="SAM" id="MobiDB-lite"/>
    </source>
</evidence>
<name>A0A1N7HE68_9NOCA</name>
<dbReference type="RefSeq" id="WP_076482857.1">
    <property type="nucleotide sequence ID" value="NZ_FTNT01000016.1"/>
</dbReference>
<dbReference type="PANTHER" id="PTHR39560:SF1">
    <property type="entry name" value="PROTEIN ADENYLYLTRANSFERASE FIC-RELATED"/>
    <property type="match status" value="1"/>
</dbReference>
<keyword evidence="4" id="KW-0067">ATP-binding</keyword>
<dbReference type="OrthoDB" id="9813719at2"/>